<dbReference type="EMBL" id="CACVKT020007820">
    <property type="protein sequence ID" value="CAC5410913.1"/>
    <property type="molecule type" value="Genomic_DNA"/>
</dbReference>
<name>A0A6J8DQL5_MYTCO</name>
<dbReference type="Gene3D" id="3.90.75.10">
    <property type="entry name" value="Homing Intron 3 (I-ppo) Encoded Endonuclease, Chain A"/>
    <property type="match status" value="1"/>
</dbReference>
<dbReference type="AlphaFoldDB" id="A0A6J8DQL5"/>
<dbReference type="InterPro" id="IPR008704">
    <property type="entry name" value="Endonuclease_Zinc-binding_loop"/>
</dbReference>
<sequence>MEDFYQDLEERFLKKTKKMGNIHGCVAWDGYVNKLGYGVLDVNWPREGAKKERAHRLAYMIKERISHNDMPRLDENNNRIECSHLCLNKTCDNSEHIKLESHATNQERIHCKGQNLLSYMKVCFIYKLTLFCHCNSSFFWHRDSPRLAFLYVSLAA</sequence>
<gene>
    <name evidence="2" type="ORF">MCOR_44064</name>
</gene>
<reference evidence="2 3" key="1">
    <citation type="submission" date="2020-06" db="EMBL/GenBank/DDBJ databases">
        <authorList>
            <person name="Li R."/>
            <person name="Bekaert M."/>
        </authorList>
    </citation>
    <scope>NUCLEOTIDE SEQUENCE [LARGE SCALE GENOMIC DNA]</scope>
    <source>
        <strain evidence="3">wild</strain>
    </source>
</reference>
<evidence type="ECO:0000313" key="2">
    <source>
        <dbReference type="EMBL" id="CAC5410913.1"/>
    </source>
</evidence>
<dbReference type="Pfam" id="PF05551">
    <property type="entry name" value="zf-His_Me_endon"/>
    <property type="match status" value="1"/>
</dbReference>
<dbReference type="InterPro" id="IPR044930">
    <property type="entry name" value="Homing_endonuclease_His-Me"/>
</dbReference>
<proteinExistence type="predicted"/>
<dbReference type="SUPFAM" id="SSF54060">
    <property type="entry name" value="His-Me finger endonucleases"/>
    <property type="match status" value="1"/>
</dbReference>
<accession>A0A6J8DQL5</accession>
<dbReference type="OrthoDB" id="6142332at2759"/>
<evidence type="ECO:0000313" key="3">
    <source>
        <dbReference type="Proteomes" id="UP000507470"/>
    </source>
</evidence>
<dbReference type="Proteomes" id="UP000507470">
    <property type="component" value="Unassembled WGS sequence"/>
</dbReference>
<keyword evidence="3" id="KW-1185">Reference proteome</keyword>
<dbReference type="GO" id="GO:0004519">
    <property type="term" value="F:endonuclease activity"/>
    <property type="evidence" value="ECO:0007669"/>
    <property type="project" value="InterPro"/>
</dbReference>
<feature type="domain" description="Zinc-binding loop region of homing endonuclease" evidence="1">
    <location>
        <begin position="48"/>
        <end position="116"/>
    </location>
</feature>
<evidence type="ECO:0000259" key="1">
    <source>
        <dbReference type="Pfam" id="PF05551"/>
    </source>
</evidence>
<dbReference type="InterPro" id="IPR044925">
    <property type="entry name" value="His-Me_finger_sf"/>
</dbReference>
<protein>
    <recommendedName>
        <fullName evidence="1">Zinc-binding loop region of homing endonuclease domain-containing protein</fullName>
    </recommendedName>
</protein>
<organism evidence="2 3">
    <name type="scientific">Mytilus coruscus</name>
    <name type="common">Sea mussel</name>
    <dbReference type="NCBI Taxonomy" id="42192"/>
    <lineage>
        <taxon>Eukaryota</taxon>
        <taxon>Metazoa</taxon>
        <taxon>Spiralia</taxon>
        <taxon>Lophotrochozoa</taxon>
        <taxon>Mollusca</taxon>
        <taxon>Bivalvia</taxon>
        <taxon>Autobranchia</taxon>
        <taxon>Pteriomorphia</taxon>
        <taxon>Mytilida</taxon>
        <taxon>Mytiloidea</taxon>
        <taxon>Mytilidae</taxon>
        <taxon>Mytilinae</taxon>
        <taxon>Mytilus</taxon>
    </lineage>
</organism>